<evidence type="ECO:0000256" key="1">
    <source>
        <dbReference type="ARBA" id="ARBA00004613"/>
    </source>
</evidence>
<evidence type="ECO:0000256" key="5">
    <source>
        <dbReference type="SAM" id="Phobius"/>
    </source>
</evidence>
<protein>
    <submittedName>
        <fullName evidence="7">Carboxypeptidase regulatory-like domain-containing protein</fullName>
    </submittedName>
</protein>
<proteinExistence type="predicted"/>
<evidence type="ECO:0000313" key="8">
    <source>
        <dbReference type="Proteomes" id="UP001079657"/>
    </source>
</evidence>
<keyword evidence="5" id="KW-0812">Transmembrane</keyword>
<feature type="compositionally biased region" description="Acidic residues" evidence="4">
    <location>
        <begin position="1203"/>
        <end position="1228"/>
    </location>
</feature>
<feature type="domain" description="SD-repeat containing protein B" evidence="6">
    <location>
        <begin position="1050"/>
        <end position="1126"/>
    </location>
</feature>
<dbReference type="Gene3D" id="2.60.40.740">
    <property type="match status" value="1"/>
</dbReference>
<evidence type="ECO:0000256" key="2">
    <source>
        <dbReference type="ARBA" id="ARBA00022525"/>
    </source>
</evidence>
<feature type="compositionally biased region" description="Basic residues" evidence="4">
    <location>
        <begin position="1155"/>
        <end position="1164"/>
    </location>
</feature>
<dbReference type="NCBIfam" id="TIGR01451">
    <property type="entry name" value="B_ant_repeat"/>
    <property type="match status" value="1"/>
</dbReference>
<evidence type="ECO:0000256" key="4">
    <source>
        <dbReference type="SAM" id="MobiDB-lite"/>
    </source>
</evidence>
<evidence type="ECO:0000313" key="7">
    <source>
        <dbReference type="EMBL" id="MCY6369577.1"/>
    </source>
</evidence>
<feature type="region of interest" description="Disordered" evidence="4">
    <location>
        <begin position="1150"/>
        <end position="1238"/>
    </location>
</feature>
<dbReference type="NCBIfam" id="TIGR01167">
    <property type="entry name" value="LPXTG_anchor"/>
    <property type="match status" value="1"/>
</dbReference>
<keyword evidence="2" id="KW-0964">Secreted</keyword>
<dbReference type="InterPro" id="IPR047589">
    <property type="entry name" value="DUF11_rpt"/>
</dbReference>
<dbReference type="SUPFAM" id="SSF117074">
    <property type="entry name" value="Hypothetical protein PA1324"/>
    <property type="match status" value="2"/>
</dbReference>
<reference evidence="7" key="1">
    <citation type="submission" date="2022-12" db="EMBL/GenBank/DDBJ databases">
        <authorList>
            <person name="Wang J."/>
        </authorList>
    </citation>
    <scope>NUCLEOTIDE SEQUENCE</scope>
    <source>
        <strain evidence="7">HY-42-06</strain>
    </source>
</reference>
<feature type="compositionally biased region" description="Basic and acidic residues" evidence="4">
    <location>
        <begin position="1165"/>
        <end position="1184"/>
    </location>
</feature>
<dbReference type="Pfam" id="PF17210">
    <property type="entry name" value="SdrD_B"/>
    <property type="match status" value="2"/>
</dbReference>
<dbReference type="Proteomes" id="UP001079657">
    <property type="component" value="Unassembled WGS sequence"/>
</dbReference>
<evidence type="ECO:0000256" key="3">
    <source>
        <dbReference type="ARBA" id="ARBA00022729"/>
    </source>
</evidence>
<dbReference type="RefSeq" id="WP_268047955.1">
    <property type="nucleotide sequence ID" value="NZ_JAPQES010000001.1"/>
</dbReference>
<evidence type="ECO:0000259" key="6">
    <source>
        <dbReference type="Pfam" id="PF17210"/>
    </source>
</evidence>
<name>A0ABT4CKK8_9CLOT</name>
<comment type="caution">
    <text evidence="7">The sequence shown here is derived from an EMBL/GenBank/DDBJ whole genome shotgun (WGS) entry which is preliminary data.</text>
</comment>
<dbReference type="EMBL" id="JAPQES010000001">
    <property type="protein sequence ID" value="MCY6369577.1"/>
    <property type="molecule type" value="Genomic_DNA"/>
</dbReference>
<dbReference type="InterPro" id="IPR013783">
    <property type="entry name" value="Ig-like_fold"/>
</dbReference>
<dbReference type="InterPro" id="IPR051417">
    <property type="entry name" value="SDr/BOS_complex"/>
</dbReference>
<gene>
    <name evidence="7" type="ORF">OXH55_02805</name>
</gene>
<accession>A0ABT4CKK8</accession>
<dbReference type="PANTHER" id="PTHR23303">
    <property type="entry name" value="CARBOXYPEPTIDASE REGULATORY REGION-CONTAINING"/>
    <property type="match status" value="1"/>
</dbReference>
<comment type="subcellular location">
    <subcellularLocation>
        <location evidence="1">Secreted</location>
    </subcellularLocation>
</comment>
<dbReference type="Gene3D" id="2.60.40.10">
    <property type="entry name" value="Immunoglobulins"/>
    <property type="match status" value="2"/>
</dbReference>
<feature type="transmembrane region" description="Helical" evidence="5">
    <location>
        <begin position="1271"/>
        <end position="1290"/>
    </location>
</feature>
<feature type="region of interest" description="Disordered" evidence="4">
    <location>
        <begin position="504"/>
        <end position="531"/>
    </location>
</feature>
<organism evidence="7 8">
    <name type="scientific">Clostridium ganghwense</name>
    <dbReference type="NCBI Taxonomy" id="312089"/>
    <lineage>
        <taxon>Bacteria</taxon>
        <taxon>Bacillati</taxon>
        <taxon>Bacillota</taxon>
        <taxon>Clostridia</taxon>
        <taxon>Eubacteriales</taxon>
        <taxon>Clostridiaceae</taxon>
        <taxon>Clostridium</taxon>
    </lineage>
</organism>
<feature type="domain" description="SD-repeat containing protein B" evidence="6">
    <location>
        <begin position="926"/>
        <end position="1011"/>
    </location>
</feature>
<feature type="region of interest" description="Disordered" evidence="4">
    <location>
        <begin position="1032"/>
        <end position="1063"/>
    </location>
</feature>
<keyword evidence="5" id="KW-0472">Membrane</keyword>
<dbReference type="InterPro" id="IPR033764">
    <property type="entry name" value="Sdr_B"/>
</dbReference>
<keyword evidence="5" id="KW-1133">Transmembrane helix</keyword>
<keyword evidence="8" id="KW-1185">Reference proteome</keyword>
<keyword evidence="3" id="KW-0732">Signal</keyword>
<sequence>MIRYIDKCKISFIIIFSLVIQLIMPCFTSTVFAQELQDPNSLSVSIKKEIITGTEPFNTTGNATPDFCPPGDDYSVNDSYVRTLDTVGYTIDYWINPAGSVAKDCILTATLTEVNGEPVAIWDTNLENLYPGLTISNEGRTFTYNLGDRDGGTAYSFSPTAKVLGTAANGQTFELEVNFSASNAAAASASSDSITVSAFPKLDLALNCYDTRPALGPFNEMGLLVYSTIEVLIKDGKGSEHVNEDLKFDVDLSQLRSLGLHPRLYDWKKAVAPNGDNETNYITPYGQGGKENGVTNSGDFTATQSAPGEDVKIAISGADLSGNHTPSEYSSGDVISLEDKYVVSGYLVFWIPADEIPVGETEIQISYKNFDPNAVSGQSNFGDGKEPLENNTDTKKILKPSGNADFAYDEYYNDKNGQALPAEEGDIWDYNGVLVAGAEFRTKIRLENRGFIPVTDLIAVSKFDPNLVELVEKSSGIAHAFDWIEGVSNDDILVEYGVGGASGDSGYDDWTEQRDSTGEDSDSTGGWYTNINDAPGPISKIRIRMKDGKAVPAKTYIELKVYMRLKDKPLGTIVPSFLSIKANELNNGQWRHSAYDPENNANRDYKSDRLTVTGALARTSIQSDKNTIRAGDTVKYTIQSTLTADPPGNYGNAQNAKIVEILPAGLTYVESSAKKGDSTFEPLTTKNADGTTTLTWDLGNLPINEAIDDITYDAVSDIDVKNMTSLNNKVVISTSTDVSRELSRTSQKSITISNDRAWGIYKTVDKELVEVGEDLSYTLKYFQLTDKTLKNFDFIEILPYKGDGRRPNTNYTGSYKLKSISGSNEETFLVTDASPESISSDPNIVGGVNWVERGVIPDESVTAIKISAAEFPQNEPTRSINLVLQPSGNRGGDIYTNRFTGRVSEIDALVESNDVCIKVIDRGGSSIGDTLWNDKDEDQVQDLDEEGIANVKVILIDSKGSKVETVTDADGKYIFNNLLSGNYTVTIDSETLPSEMKETFELDGTLDNSVSVTVSQGQAKDDVDFGYVKTKESTEDNNNNDNNDDNKKTASIGDTVWNDKDRNGIQDSDEIGISNVKVILTDKSGIKTITLTDDNGKYAFENLESGDYTVTIDPVTLPEGLEETFEIDRTLDNSVKVSVSEGQVKDDVDFGCAQRVKHNHKNKNKNHDKNENYDKDKNHDKGTDNVKQPSIGDESGNNQKDDTEVDIEDEETPLGTAENEEDIQDEETPLGTAENKVNIENEEIPLSPANIKKNNTSNNAINLPKTGTEDFNLLLIGICMFVTSILFIIIDRRKRKFNTK</sequence>